<dbReference type="InterPro" id="IPR011990">
    <property type="entry name" value="TPR-like_helical_dom_sf"/>
</dbReference>
<evidence type="ECO:0000313" key="1">
    <source>
        <dbReference type="EMBL" id="GAA2683492.1"/>
    </source>
</evidence>
<reference evidence="1 2" key="1">
    <citation type="journal article" date="2019" name="Int. J. Syst. Evol. Microbiol.">
        <title>The Global Catalogue of Microorganisms (GCM) 10K type strain sequencing project: providing services to taxonomists for standard genome sequencing and annotation.</title>
        <authorList>
            <consortium name="The Broad Institute Genomics Platform"/>
            <consortium name="The Broad Institute Genome Sequencing Center for Infectious Disease"/>
            <person name="Wu L."/>
            <person name="Ma J."/>
        </authorList>
    </citation>
    <scope>NUCLEOTIDE SEQUENCE [LARGE SCALE GENOMIC DNA]</scope>
    <source>
        <strain evidence="1 2">JCM 16374</strain>
    </source>
</reference>
<gene>
    <name evidence="1" type="ORF">GCM10009864_65580</name>
</gene>
<name>A0ABN3SQV2_9ACTN</name>
<accession>A0ABN3SQV2</accession>
<proteinExistence type="predicted"/>
<protein>
    <submittedName>
        <fullName evidence="1">Uncharacterized protein</fullName>
    </submittedName>
</protein>
<dbReference type="Gene3D" id="1.25.40.10">
    <property type="entry name" value="Tetratricopeptide repeat domain"/>
    <property type="match status" value="1"/>
</dbReference>
<comment type="caution">
    <text evidence="1">The sequence shown here is derived from an EMBL/GenBank/DDBJ whole genome shotgun (WGS) entry which is preliminary data.</text>
</comment>
<dbReference type="EMBL" id="BAAARK010000031">
    <property type="protein sequence ID" value="GAA2683492.1"/>
    <property type="molecule type" value="Genomic_DNA"/>
</dbReference>
<sequence length="406" mass="44448">MRGRRGPYGTYLRDLLNTAIENFTGRPGRFDGRTVRDWRSGRVRWPNAATRAALEDVTGLEAEALGFVRRTRTAAAAIPAAPSEDDVIRRRFLAGATGAALAAATPPQRVGFTDVQRLRSKLDGLIADDDRDDGTPDMERRAGGLTDYALQLQQNGSASPRVQSQLYAVAASFADMAMWAAVDDHRPNDAQRHLNRALTLAGLANDPEVQFRVWRHAAGLYAQTGLQVDALAALEKARSFSIVRRDPLHASLGHAMTALQLATMGRTREVDRSLHHARESLERAVPDAPRSPFMAFYDRAELAGLPQSVFLTIGRYEDAEASGYRSLALLRPELVRNRALALADLAKAQFHQGEVDQAVATACTIPLRGRSGRVVGRLKTFTQQLDRLAPGAAATRQWKDHLSEAS</sequence>
<organism evidence="1 2">
    <name type="scientific">Streptomyces lunalinharesii</name>
    <dbReference type="NCBI Taxonomy" id="333384"/>
    <lineage>
        <taxon>Bacteria</taxon>
        <taxon>Bacillati</taxon>
        <taxon>Actinomycetota</taxon>
        <taxon>Actinomycetes</taxon>
        <taxon>Kitasatosporales</taxon>
        <taxon>Streptomycetaceae</taxon>
        <taxon>Streptomyces</taxon>
    </lineage>
</organism>
<evidence type="ECO:0000313" key="2">
    <source>
        <dbReference type="Proteomes" id="UP001500994"/>
    </source>
</evidence>
<dbReference type="RefSeq" id="WP_344582679.1">
    <property type="nucleotide sequence ID" value="NZ_BAAARK010000031.1"/>
</dbReference>
<keyword evidence="2" id="KW-1185">Reference proteome</keyword>
<dbReference type="Proteomes" id="UP001500994">
    <property type="component" value="Unassembled WGS sequence"/>
</dbReference>